<dbReference type="AlphaFoldDB" id="A0A6J7IGW6"/>
<dbReference type="InterPro" id="IPR011042">
    <property type="entry name" value="6-blade_b-propeller_TolB-like"/>
</dbReference>
<accession>A0A6J7IGW6</accession>
<evidence type="ECO:0000313" key="1">
    <source>
        <dbReference type="EMBL" id="CAB4929542.1"/>
    </source>
</evidence>
<sequence>MARSSGPTRFLMTMTVVGAACALAIPAAANARPVQPSPSPRYDVIASGLNNPRGLALAENDTLYVAEAGLGAGNSEAGLLEGEGKTGAITRVRDADGKNPRQSVLVSGLWSTASDPGHGLEVTGIDGIAVSNRGNQSTVFGIMSEHADPVGSTNLGYLFSVNASGYRARVRNLADVGGFDFAWTGSHPELAPPGDPQFPDANPYGVLVTNGHTYVVDAGANTLDEVKRDGTVQVLAYLPNTSISDVVPTCVAAGPDGALYIGTLDLAGFFAEGPGQSVVYRVDPRATRPSSLPRVLNVATVWATGFSTITGCTFDRKGYFYAAEMFMDDVQIASFAHPNGARTILTNPLIMQPNGIAVAADGREIYVSTYTSTALAGQGQVVRITR</sequence>
<dbReference type="PROSITE" id="PS51257">
    <property type="entry name" value="PROKAR_LIPOPROTEIN"/>
    <property type="match status" value="1"/>
</dbReference>
<dbReference type="NCBIfam" id="NF033206">
    <property type="entry name" value="ScyE_fam"/>
    <property type="match status" value="1"/>
</dbReference>
<reference evidence="1" key="1">
    <citation type="submission" date="2020-05" db="EMBL/GenBank/DDBJ databases">
        <authorList>
            <person name="Chiriac C."/>
            <person name="Salcher M."/>
            <person name="Ghai R."/>
            <person name="Kavagutti S V."/>
        </authorList>
    </citation>
    <scope>NUCLEOTIDE SEQUENCE</scope>
</reference>
<dbReference type="Gene3D" id="2.120.10.30">
    <property type="entry name" value="TolB, C-terminal domain"/>
    <property type="match status" value="1"/>
</dbReference>
<dbReference type="InterPro" id="IPR048031">
    <property type="entry name" value="ScyD/ScyE-like"/>
</dbReference>
<protein>
    <submittedName>
        <fullName evidence="1">Unannotated protein</fullName>
    </submittedName>
</protein>
<gene>
    <name evidence="1" type="ORF">UFOPK3752_00338</name>
</gene>
<name>A0A6J7IGW6_9ZZZZ</name>
<proteinExistence type="predicted"/>
<dbReference type="EMBL" id="CAFBND010000008">
    <property type="protein sequence ID" value="CAB4929542.1"/>
    <property type="molecule type" value="Genomic_DNA"/>
</dbReference>
<organism evidence="1">
    <name type="scientific">freshwater metagenome</name>
    <dbReference type="NCBI Taxonomy" id="449393"/>
    <lineage>
        <taxon>unclassified sequences</taxon>
        <taxon>metagenomes</taxon>
        <taxon>ecological metagenomes</taxon>
    </lineage>
</organism>
<dbReference type="SUPFAM" id="SSF101898">
    <property type="entry name" value="NHL repeat"/>
    <property type="match status" value="1"/>
</dbReference>